<accession>A0A1G7X4N1</accession>
<evidence type="ECO:0000313" key="2">
    <source>
        <dbReference type="Proteomes" id="UP000199045"/>
    </source>
</evidence>
<dbReference type="Proteomes" id="UP000199045">
    <property type="component" value="Unassembled WGS sequence"/>
</dbReference>
<proteinExistence type="predicted"/>
<gene>
    <name evidence="1" type="ORF">SAMN04488121_106278</name>
</gene>
<reference evidence="1 2" key="1">
    <citation type="submission" date="2016-10" db="EMBL/GenBank/DDBJ databases">
        <authorList>
            <person name="de Groot N.N."/>
        </authorList>
    </citation>
    <scope>NUCLEOTIDE SEQUENCE [LARGE SCALE GENOMIC DNA]</scope>
    <source>
        <strain evidence="1 2">DSM 527</strain>
    </source>
</reference>
<protein>
    <submittedName>
        <fullName evidence="1">Uncharacterized protein</fullName>
    </submittedName>
</protein>
<evidence type="ECO:0000313" key="1">
    <source>
        <dbReference type="EMBL" id="SDG78520.1"/>
    </source>
</evidence>
<organism evidence="1 2">
    <name type="scientific">Chitinophaga filiformis</name>
    <name type="common">Myxococcus filiformis</name>
    <name type="synonym">Flexibacter filiformis</name>
    <dbReference type="NCBI Taxonomy" id="104663"/>
    <lineage>
        <taxon>Bacteria</taxon>
        <taxon>Pseudomonadati</taxon>
        <taxon>Bacteroidota</taxon>
        <taxon>Chitinophagia</taxon>
        <taxon>Chitinophagales</taxon>
        <taxon>Chitinophagaceae</taxon>
        <taxon>Chitinophaga</taxon>
    </lineage>
</organism>
<dbReference type="AlphaFoldDB" id="A0A1G7X4N1"/>
<sequence>MKELLDDLLQRWEQAFDDIHLIDYYGDAVNTIQYSNGSRYDISKFNRTSFPSGGPMIEDSPGLEHSDLYKYGFNETGLPCYIEFGHVYNKVAWKGFYTYSGDEVKYIEFCLNTGVPSVFARMVFLDGRKVMLQHLVVNSRGSGYPHLTPQERINELKNDESSFFITATSFKYEGDRINTSSSIHNTPGLGMYTTTGEYIYDEPGVLEKIRTFFEDGRSQLSYCRNKENLDLAALIDKLASAMASAIVEVLTYQNIQEPIALLELYYHLGDNYHPILSWQSTKEIEEKIQRGDIPFINDKYGGPGVDITPFEDLFVLLEQMMNENDDMEPGSVMLRKACTILTEGKLFGKIEATEDFAAYAIDWSIEGHNDEELEEILSECGVKQDVIAIWRQKGMLPL</sequence>
<dbReference type="RefSeq" id="WP_089835328.1">
    <property type="nucleotide sequence ID" value="NZ_FNBN01000006.1"/>
</dbReference>
<dbReference type="EMBL" id="FNBN01000006">
    <property type="protein sequence ID" value="SDG78520.1"/>
    <property type="molecule type" value="Genomic_DNA"/>
</dbReference>
<name>A0A1G7X4N1_CHIFI</name>
<dbReference type="OrthoDB" id="652804at2"/>